<dbReference type="KEGG" id="mrr:Moror_3363"/>
<gene>
    <name evidence="7" type="ORF">Moror_3363</name>
</gene>
<keyword evidence="1" id="KW-0479">Metal-binding</keyword>
<dbReference type="PANTHER" id="PTHR23235">
    <property type="entry name" value="KRUEPPEL-LIKE TRANSCRIPTION FACTOR"/>
    <property type="match status" value="1"/>
</dbReference>
<dbReference type="OrthoDB" id="3437960at2759"/>
<dbReference type="SMART" id="SM00355">
    <property type="entry name" value="ZnF_C2H2"/>
    <property type="match status" value="2"/>
</dbReference>
<protein>
    <recommendedName>
        <fullName evidence="6">C2H2-type domain-containing protein</fullName>
    </recommendedName>
</protein>
<dbReference type="InterPro" id="IPR036236">
    <property type="entry name" value="Znf_C2H2_sf"/>
</dbReference>
<name>V2X2G0_MONRO</name>
<dbReference type="PROSITE" id="PS50157">
    <property type="entry name" value="ZINC_FINGER_C2H2_2"/>
    <property type="match status" value="2"/>
</dbReference>
<evidence type="ECO:0000313" key="8">
    <source>
        <dbReference type="Proteomes" id="UP000017559"/>
    </source>
</evidence>
<feature type="domain" description="C2H2-type" evidence="6">
    <location>
        <begin position="178"/>
        <end position="207"/>
    </location>
</feature>
<proteinExistence type="predicted"/>
<dbReference type="EMBL" id="AWSO01000858">
    <property type="protein sequence ID" value="ESK86966.1"/>
    <property type="molecule type" value="Genomic_DNA"/>
</dbReference>
<dbReference type="Gene3D" id="3.30.160.60">
    <property type="entry name" value="Classic Zinc Finger"/>
    <property type="match status" value="1"/>
</dbReference>
<keyword evidence="2 4" id="KW-0863">Zinc-finger</keyword>
<dbReference type="GO" id="GO:0008270">
    <property type="term" value="F:zinc ion binding"/>
    <property type="evidence" value="ECO:0007669"/>
    <property type="project" value="UniProtKB-KW"/>
</dbReference>
<evidence type="ECO:0000256" key="3">
    <source>
        <dbReference type="ARBA" id="ARBA00022833"/>
    </source>
</evidence>
<sequence length="237" mass="25962">MEQESTKIPPIGFLSPSTASELQNGSHEIPSFWYPSFGHPAPANNMSTSSATSSYRMSMPPVVVPTSEGLHTYSCNLPCANAFSDAPFLSDQPDYPVAQSSVSASTILTDRCGYSRDPPTHSSNEEAQHHCNDVTFPAYNYDTAISPNVSSFPAPNGKVATDNVIQASSRRRRTEARYICDMEECGQTFTTQHNLTNHKNSHLGIRSYRCRGCGRPFVTASDCKRHEKKSAERGGCQ</sequence>
<dbReference type="SUPFAM" id="SSF57667">
    <property type="entry name" value="beta-beta-alpha zinc fingers"/>
    <property type="match status" value="1"/>
</dbReference>
<evidence type="ECO:0000256" key="2">
    <source>
        <dbReference type="ARBA" id="ARBA00022771"/>
    </source>
</evidence>
<feature type="region of interest" description="Disordered" evidence="5">
    <location>
        <begin position="1"/>
        <end position="20"/>
    </location>
</feature>
<dbReference type="PANTHER" id="PTHR23235:SF120">
    <property type="entry name" value="KRUPPEL-LIKE FACTOR 15"/>
    <property type="match status" value="1"/>
</dbReference>
<evidence type="ECO:0000313" key="7">
    <source>
        <dbReference type="EMBL" id="ESK86966.1"/>
    </source>
</evidence>
<dbReference type="HOGENOM" id="CLU_1170901_0_0_1"/>
<evidence type="ECO:0000256" key="4">
    <source>
        <dbReference type="PROSITE-ProRule" id="PRU00042"/>
    </source>
</evidence>
<evidence type="ECO:0000259" key="6">
    <source>
        <dbReference type="PROSITE" id="PS50157"/>
    </source>
</evidence>
<evidence type="ECO:0000256" key="5">
    <source>
        <dbReference type="SAM" id="MobiDB-lite"/>
    </source>
</evidence>
<dbReference type="AlphaFoldDB" id="V2X2G0"/>
<dbReference type="GO" id="GO:0000981">
    <property type="term" value="F:DNA-binding transcription factor activity, RNA polymerase II-specific"/>
    <property type="evidence" value="ECO:0007669"/>
    <property type="project" value="TreeGrafter"/>
</dbReference>
<accession>V2X2G0</accession>
<dbReference type="Pfam" id="PF00096">
    <property type="entry name" value="zf-C2H2"/>
    <property type="match status" value="1"/>
</dbReference>
<keyword evidence="3" id="KW-0862">Zinc</keyword>
<organism evidence="7 8">
    <name type="scientific">Moniliophthora roreri (strain MCA 2997)</name>
    <name type="common">Cocoa frosty pod rot fungus</name>
    <name type="synonym">Crinipellis roreri</name>
    <dbReference type="NCBI Taxonomy" id="1381753"/>
    <lineage>
        <taxon>Eukaryota</taxon>
        <taxon>Fungi</taxon>
        <taxon>Dikarya</taxon>
        <taxon>Basidiomycota</taxon>
        <taxon>Agaricomycotina</taxon>
        <taxon>Agaricomycetes</taxon>
        <taxon>Agaricomycetidae</taxon>
        <taxon>Agaricales</taxon>
        <taxon>Marasmiineae</taxon>
        <taxon>Marasmiaceae</taxon>
        <taxon>Moniliophthora</taxon>
    </lineage>
</organism>
<feature type="domain" description="C2H2-type" evidence="6">
    <location>
        <begin position="208"/>
        <end position="228"/>
    </location>
</feature>
<keyword evidence="8" id="KW-1185">Reference proteome</keyword>
<dbReference type="InterPro" id="IPR013087">
    <property type="entry name" value="Znf_C2H2_type"/>
</dbReference>
<comment type="caution">
    <text evidence="7">The sequence shown here is derived from an EMBL/GenBank/DDBJ whole genome shotgun (WGS) entry which is preliminary data.</text>
</comment>
<dbReference type="PROSITE" id="PS00028">
    <property type="entry name" value="ZINC_FINGER_C2H2_1"/>
    <property type="match status" value="1"/>
</dbReference>
<reference evidence="7 8" key="1">
    <citation type="journal article" date="2014" name="BMC Genomics">
        <title>Genome and secretome analysis of the hemibiotrophic fungal pathogen, Moniliophthora roreri, which causes frosty pod rot disease of cacao: mechanisms of the biotrophic and necrotrophic phases.</title>
        <authorList>
            <person name="Meinhardt L.W."/>
            <person name="Costa G.G.L."/>
            <person name="Thomazella D.P.T."/>
            <person name="Teixeira P.J.P.L."/>
            <person name="Carazzolle M.F."/>
            <person name="Schuster S.C."/>
            <person name="Carlson J.E."/>
            <person name="Guiltinan M.J."/>
            <person name="Mieczkowski P."/>
            <person name="Farmer A."/>
            <person name="Ramaraj T."/>
            <person name="Crozier J."/>
            <person name="Davis R.E."/>
            <person name="Shao J."/>
            <person name="Melnick R.L."/>
            <person name="Pereira G.A.G."/>
            <person name="Bailey B.A."/>
        </authorList>
    </citation>
    <scope>NUCLEOTIDE SEQUENCE [LARGE SCALE GENOMIC DNA]</scope>
    <source>
        <strain evidence="7 8">MCA 2997</strain>
    </source>
</reference>
<dbReference type="Proteomes" id="UP000017559">
    <property type="component" value="Unassembled WGS sequence"/>
</dbReference>
<dbReference type="GO" id="GO:0000978">
    <property type="term" value="F:RNA polymerase II cis-regulatory region sequence-specific DNA binding"/>
    <property type="evidence" value="ECO:0007669"/>
    <property type="project" value="TreeGrafter"/>
</dbReference>
<evidence type="ECO:0000256" key="1">
    <source>
        <dbReference type="ARBA" id="ARBA00022723"/>
    </source>
</evidence>